<dbReference type="InterPro" id="IPR036875">
    <property type="entry name" value="Znf_CCHC_sf"/>
</dbReference>
<comment type="caution">
    <text evidence="4">The sequence shown here is derived from an EMBL/GenBank/DDBJ whole genome shotgun (WGS) entry which is preliminary data.</text>
</comment>
<gene>
    <name evidence="4" type="ORF">EOD39_18769</name>
</gene>
<dbReference type="InterPro" id="IPR042509">
    <property type="entry name" value="ZCCHC3"/>
</dbReference>
<keyword evidence="1" id="KW-0479">Metal-binding</keyword>
<dbReference type="SUPFAM" id="SSF57756">
    <property type="entry name" value="Retrovirus zinc finger-like domains"/>
    <property type="match status" value="1"/>
</dbReference>
<evidence type="ECO:0000313" key="4">
    <source>
        <dbReference type="EMBL" id="RXM93730.1"/>
    </source>
</evidence>
<evidence type="ECO:0000256" key="1">
    <source>
        <dbReference type="PROSITE-ProRule" id="PRU00047"/>
    </source>
</evidence>
<dbReference type="PANTHER" id="PTHR22639:SF3">
    <property type="entry name" value="ZINC FINGER CCHC DOMAIN-CONTAINING PROTEIN 3"/>
    <property type="match status" value="1"/>
</dbReference>
<dbReference type="GO" id="GO:0002218">
    <property type="term" value="P:activation of innate immune response"/>
    <property type="evidence" value="ECO:0007669"/>
    <property type="project" value="InterPro"/>
</dbReference>
<proteinExistence type="predicted"/>
<evidence type="ECO:0000259" key="3">
    <source>
        <dbReference type="PROSITE" id="PS50158"/>
    </source>
</evidence>
<keyword evidence="1" id="KW-0862">Zinc</keyword>
<dbReference type="InterPro" id="IPR001878">
    <property type="entry name" value="Znf_CCHC"/>
</dbReference>
<dbReference type="GO" id="GO:0003723">
    <property type="term" value="F:RNA binding"/>
    <property type="evidence" value="ECO:0007669"/>
    <property type="project" value="InterPro"/>
</dbReference>
<accession>A0A444V009</accession>
<evidence type="ECO:0000256" key="2">
    <source>
        <dbReference type="SAM" id="MobiDB-lite"/>
    </source>
</evidence>
<dbReference type="Pfam" id="PF00098">
    <property type="entry name" value="zf-CCHC"/>
    <property type="match status" value="2"/>
</dbReference>
<keyword evidence="1" id="KW-0863">Zinc-finger</keyword>
<dbReference type="Pfam" id="PF23058">
    <property type="entry name" value="RBD_ZCCHC3_2nd"/>
    <property type="match status" value="1"/>
</dbReference>
<feature type="region of interest" description="Disordered" evidence="2">
    <location>
        <begin position="230"/>
        <end position="256"/>
    </location>
</feature>
<sequence>MNEPYPVLDTEGFWTAEWKFWVRLRKEGGEEYMLQHIPNAFMNGPDRGHCFYPGHLKQCRKCGSLDHLSSNCEVLKCGRCEETGHLSKDCNNEVTCNLCGRAGHVFSECAEAAKNKDPEGDGVEETLNAVEIIGEPQIMKTLRTRYGQTGPRVTSINQPAKEQRKPKERRKTKNTEQGEIVGGLAVADKAGKGADKAEDPVVAYKEEETIAAEPPVERNAPVEMVLPASETAAEQPSMSKEIQGAKSAKGRQQGIRSEVTALISGFETTNRFSPISEP</sequence>
<feature type="region of interest" description="Disordered" evidence="2">
    <location>
        <begin position="148"/>
        <end position="176"/>
    </location>
</feature>
<keyword evidence="5" id="KW-1185">Reference proteome</keyword>
<protein>
    <submittedName>
        <fullName evidence="4">Zinc finger CCHC domain-containing protein 3</fullName>
    </submittedName>
</protein>
<dbReference type="InterPro" id="IPR057811">
    <property type="entry name" value="RBD_ZCCHC3_2nd"/>
</dbReference>
<dbReference type="Proteomes" id="UP000289886">
    <property type="component" value="Unassembled WGS sequence"/>
</dbReference>
<evidence type="ECO:0000313" key="5">
    <source>
        <dbReference type="Proteomes" id="UP000289886"/>
    </source>
</evidence>
<name>A0A444V009_ACIRT</name>
<dbReference type="GO" id="GO:0008270">
    <property type="term" value="F:zinc ion binding"/>
    <property type="evidence" value="ECO:0007669"/>
    <property type="project" value="UniProtKB-KW"/>
</dbReference>
<dbReference type="PANTHER" id="PTHR22639">
    <property type="entry name" value="GAG-RELATED PROTEIN"/>
    <property type="match status" value="1"/>
</dbReference>
<dbReference type="GO" id="GO:0003690">
    <property type="term" value="F:double-stranded DNA binding"/>
    <property type="evidence" value="ECO:0007669"/>
    <property type="project" value="InterPro"/>
</dbReference>
<feature type="domain" description="CCHC-type" evidence="3">
    <location>
        <begin position="76"/>
        <end position="90"/>
    </location>
</feature>
<dbReference type="SMART" id="SM00343">
    <property type="entry name" value="ZnF_C2HC"/>
    <property type="match status" value="3"/>
</dbReference>
<organism evidence="4 5">
    <name type="scientific">Acipenser ruthenus</name>
    <name type="common">Sterlet sturgeon</name>
    <dbReference type="NCBI Taxonomy" id="7906"/>
    <lineage>
        <taxon>Eukaryota</taxon>
        <taxon>Metazoa</taxon>
        <taxon>Chordata</taxon>
        <taxon>Craniata</taxon>
        <taxon>Vertebrata</taxon>
        <taxon>Euteleostomi</taxon>
        <taxon>Actinopterygii</taxon>
        <taxon>Chondrostei</taxon>
        <taxon>Acipenseriformes</taxon>
        <taxon>Acipenseridae</taxon>
        <taxon>Acipenser</taxon>
    </lineage>
</organism>
<dbReference type="Gene3D" id="4.10.60.10">
    <property type="entry name" value="Zinc finger, CCHC-type"/>
    <property type="match status" value="1"/>
</dbReference>
<dbReference type="PROSITE" id="PS50158">
    <property type="entry name" value="ZF_CCHC"/>
    <property type="match status" value="1"/>
</dbReference>
<feature type="compositionally biased region" description="Polar residues" evidence="2">
    <location>
        <begin position="151"/>
        <end position="160"/>
    </location>
</feature>
<dbReference type="AlphaFoldDB" id="A0A444V009"/>
<reference evidence="4 5" key="1">
    <citation type="submission" date="2019-01" db="EMBL/GenBank/DDBJ databases">
        <title>Draft Genome and Complete Hox-Cluster Characterization of the Sterlet Sturgeon (Acipenser ruthenus).</title>
        <authorList>
            <person name="Wei Q."/>
        </authorList>
    </citation>
    <scope>NUCLEOTIDE SEQUENCE [LARGE SCALE GENOMIC DNA]</scope>
    <source>
        <strain evidence="4">WHYD16114868_AA</strain>
        <tissue evidence="4">Blood</tissue>
    </source>
</reference>
<dbReference type="EMBL" id="SCEB01004200">
    <property type="protein sequence ID" value="RXM93730.1"/>
    <property type="molecule type" value="Genomic_DNA"/>
</dbReference>